<gene>
    <name evidence="4" type="ORF">N825_24245</name>
</gene>
<dbReference type="AlphaFoldDB" id="W9HCR5"/>
<proteinExistence type="predicted"/>
<dbReference type="OrthoDB" id="7243049at2"/>
<dbReference type="InterPro" id="IPR001789">
    <property type="entry name" value="Sig_transdc_resp-reg_receiver"/>
</dbReference>
<dbReference type="SUPFAM" id="SSF52172">
    <property type="entry name" value="CheY-like"/>
    <property type="match status" value="1"/>
</dbReference>
<sequence>MRKILVVEDDRTYRTIMVKALSRAGYLVSEAISGVEVITLLKSDPPDAIVTDILMPDMDGLELIRMIRAMNRDIVIIAVSGGAPNFDFLPAAALFGANATMRKPLALGELIALVQSKLDGQAPLVAAE</sequence>
<dbReference type="InterPro" id="IPR050595">
    <property type="entry name" value="Bact_response_regulator"/>
</dbReference>
<dbReference type="Pfam" id="PF00072">
    <property type="entry name" value="Response_reg"/>
    <property type="match status" value="1"/>
</dbReference>
<dbReference type="SMART" id="SM00448">
    <property type="entry name" value="REC"/>
    <property type="match status" value="1"/>
</dbReference>
<evidence type="ECO:0000256" key="1">
    <source>
        <dbReference type="ARBA" id="ARBA00022553"/>
    </source>
</evidence>
<keyword evidence="4" id="KW-0418">Kinase</keyword>
<dbReference type="CDD" id="cd00156">
    <property type="entry name" value="REC"/>
    <property type="match status" value="1"/>
</dbReference>
<dbReference type="PROSITE" id="PS50110">
    <property type="entry name" value="RESPONSE_REGULATORY"/>
    <property type="match status" value="1"/>
</dbReference>
<name>W9HCR5_9PROT</name>
<keyword evidence="1 2" id="KW-0597">Phosphoprotein</keyword>
<dbReference type="STRING" id="1385369.N825_24245"/>
<comment type="caution">
    <text evidence="4">The sequence shown here is derived from an EMBL/GenBank/DDBJ whole genome shotgun (WGS) entry which is preliminary data.</text>
</comment>
<evidence type="ECO:0000313" key="5">
    <source>
        <dbReference type="Proteomes" id="UP000019486"/>
    </source>
</evidence>
<organism evidence="4 5">
    <name type="scientific">Skermanella stibiiresistens SB22</name>
    <dbReference type="NCBI Taxonomy" id="1385369"/>
    <lineage>
        <taxon>Bacteria</taxon>
        <taxon>Pseudomonadati</taxon>
        <taxon>Pseudomonadota</taxon>
        <taxon>Alphaproteobacteria</taxon>
        <taxon>Rhodospirillales</taxon>
        <taxon>Azospirillaceae</taxon>
        <taxon>Skermanella</taxon>
    </lineage>
</organism>
<dbReference type="PANTHER" id="PTHR44591">
    <property type="entry name" value="STRESS RESPONSE REGULATOR PROTEIN 1"/>
    <property type="match status" value="1"/>
</dbReference>
<dbReference type="PANTHER" id="PTHR44591:SF23">
    <property type="entry name" value="CHEY SUBFAMILY"/>
    <property type="match status" value="1"/>
</dbReference>
<dbReference type="GO" id="GO:0016301">
    <property type="term" value="F:kinase activity"/>
    <property type="evidence" value="ECO:0007669"/>
    <property type="project" value="UniProtKB-KW"/>
</dbReference>
<dbReference type="GO" id="GO:0000160">
    <property type="term" value="P:phosphorelay signal transduction system"/>
    <property type="evidence" value="ECO:0007669"/>
    <property type="project" value="InterPro"/>
</dbReference>
<keyword evidence="4" id="KW-0808">Transferase</keyword>
<dbReference type="Proteomes" id="UP000019486">
    <property type="component" value="Unassembled WGS sequence"/>
</dbReference>
<accession>W9HCR5</accession>
<dbReference type="EMBL" id="AVFL01000003">
    <property type="protein sequence ID" value="EWY41658.1"/>
    <property type="molecule type" value="Genomic_DNA"/>
</dbReference>
<dbReference type="RefSeq" id="WP_051511599.1">
    <property type="nucleotide sequence ID" value="NZ_AVFL01000003.1"/>
</dbReference>
<feature type="modified residue" description="4-aspartylphosphate" evidence="2">
    <location>
        <position position="52"/>
    </location>
</feature>
<reference evidence="4 5" key="1">
    <citation type="submission" date="2013-08" db="EMBL/GenBank/DDBJ databases">
        <title>The genome sequence of Skermanella stibiiresistens.</title>
        <authorList>
            <person name="Zhu W."/>
            <person name="Wang G."/>
        </authorList>
    </citation>
    <scope>NUCLEOTIDE SEQUENCE [LARGE SCALE GENOMIC DNA]</scope>
    <source>
        <strain evidence="4 5">SB22</strain>
    </source>
</reference>
<keyword evidence="5" id="KW-1185">Reference proteome</keyword>
<dbReference type="InterPro" id="IPR011006">
    <property type="entry name" value="CheY-like_superfamily"/>
</dbReference>
<feature type="domain" description="Response regulatory" evidence="3">
    <location>
        <begin position="3"/>
        <end position="118"/>
    </location>
</feature>
<evidence type="ECO:0000259" key="3">
    <source>
        <dbReference type="PROSITE" id="PS50110"/>
    </source>
</evidence>
<evidence type="ECO:0000313" key="4">
    <source>
        <dbReference type="EMBL" id="EWY41658.1"/>
    </source>
</evidence>
<protein>
    <submittedName>
        <fullName evidence="4">Histidine kinase</fullName>
    </submittedName>
</protein>
<evidence type="ECO:0000256" key="2">
    <source>
        <dbReference type="PROSITE-ProRule" id="PRU00169"/>
    </source>
</evidence>
<dbReference type="Gene3D" id="3.40.50.2300">
    <property type="match status" value="1"/>
</dbReference>